<comment type="caution">
    <text evidence="15">The sequence shown here is derived from an EMBL/GenBank/DDBJ whole genome shotgun (WGS) entry which is preliminary data.</text>
</comment>
<keyword evidence="13" id="KW-1133">Transmembrane helix</keyword>
<dbReference type="AlphaFoldDB" id="A0A5B6UGD5"/>
<keyword evidence="3" id="KW-1003">Cell membrane</keyword>
<evidence type="ECO:0000256" key="7">
    <source>
        <dbReference type="ARBA" id="ARBA00022777"/>
    </source>
</evidence>
<evidence type="ECO:0000256" key="9">
    <source>
        <dbReference type="ARBA" id="ARBA00023136"/>
    </source>
</evidence>
<evidence type="ECO:0000256" key="4">
    <source>
        <dbReference type="ARBA" id="ARBA00022527"/>
    </source>
</evidence>
<dbReference type="PROSITE" id="PS00108">
    <property type="entry name" value="PROTEIN_KINASE_ST"/>
    <property type="match status" value="1"/>
</dbReference>
<keyword evidence="9 13" id="KW-0472">Membrane</keyword>
<sequence length="998" mass="111890">MRYVISRRKRALLRCLFILFAAFTFITRLMLTLRSLDAPPTTTTTTSNGAMLDLPAQHELLDLKRVAFLSSAETPIQAGPKTKNCATVDEMGKVFKGRILKDSLRVRKLIQTHFSINGAPRIRELPPEQFCRHGFVIGKASEAGFGNEMGKYPFGDYILYSNLTFTLREVKHLWRQNGCLKKYGRHLVMRIDDFEKPTKTNALCGNWRKWPQPIIWYQGTTDAVAAQFFLKNVHPDMRNAASELFGKPESLQSRPNVFGELMRILISPSRDVEEAVNWVIGNGGRDPDITLHMRMLMNRYSNKQFQSVRAAQAALNCLKRAIRNLQQGSRPRVVVISDTPSFIKGITPNISEVAEVEMLMYLLPPPPSQVLHFDYERFRGKISDDIKSLPSLEFRVKDWGPAPRWVAFVDFFLASRSKHAVVSGAHRRVGTTYAQLIAALAAADSIGNAAPCVLELICMLCYLIVGLILSGENSTTSRFSFLSSFQGNLLAEGLKLQVGWGHVWNRFAGPLSCRGQSNQCAFTPLLPPAWWDGQWQSPIPRDIHRLEQYGIQLSAFGTIDENQIQAFCSSRKNIEMGFCPCFGWTKGKKLKGDDKKELGRKCKPQLCSGVGSVGSKSIAGLRKESSATTDEPNDDKRAHTFNYQQLANATQNFRKESLIGQGGFGAVYKGQLESTGQVVAVKQLDKTGLQGEKEFLVEVLMLSLLRHPNLVNLIGYCAEGDQRLLVYEYMQLGSLEDHLHYLRPDQKPLDWNTRMTIAAGAAKGLEYLHTEANPPVIYRDLKSSNILLGEGFNPKLSDFGLAKFGPSGDKSHVSTRIMGTHGYCAPEYLTSGKLTMKSDIFSFGVVLLELITGRKALDDSRAREERFLVDWARPMLKDGMNILNLADPLLRGHFSKSTMKKALEVAFLCIQENANCRPSIGDIVLALDYLTSHPYSAHEAKRVSVKGPENNESPRETTRMLDRDFNRERAVAEAKMWGESWREKRLQSAENGSDGSNR</sequence>
<dbReference type="Pfam" id="PF00069">
    <property type="entry name" value="Pkinase"/>
    <property type="match status" value="1"/>
</dbReference>
<protein>
    <submittedName>
        <fullName evidence="15">Serine/threonine-protein kinase PBS1-like isoform X2</fullName>
    </submittedName>
</protein>
<reference evidence="15" key="1">
    <citation type="submission" date="2019-08" db="EMBL/GenBank/DDBJ databases">
        <authorList>
            <person name="Liu F."/>
        </authorList>
    </citation>
    <scope>NUCLEOTIDE SEQUENCE [LARGE SCALE GENOMIC DNA]</scope>
    <source>
        <strain evidence="15">PA1801</strain>
        <tissue evidence="15">Leaf</tissue>
    </source>
</reference>
<evidence type="ECO:0000256" key="3">
    <source>
        <dbReference type="ARBA" id="ARBA00022475"/>
    </source>
</evidence>
<dbReference type="InterPro" id="IPR008271">
    <property type="entry name" value="Ser/Thr_kinase_AS"/>
</dbReference>
<evidence type="ECO:0000256" key="1">
    <source>
        <dbReference type="ARBA" id="ARBA00004193"/>
    </source>
</evidence>
<evidence type="ECO:0000256" key="10">
    <source>
        <dbReference type="ARBA" id="ARBA00023288"/>
    </source>
</evidence>
<keyword evidence="8 11" id="KW-0067">ATP-binding</keyword>
<dbReference type="SMART" id="SM00220">
    <property type="entry name" value="S_TKc"/>
    <property type="match status" value="1"/>
</dbReference>
<evidence type="ECO:0000256" key="11">
    <source>
        <dbReference type="PROSITE-ProRule" id="PRU10141"/>
    </source>
</evidence>
<evidence type="ECO:0000256" key="5">
    <source>
        <dbReference type="ARBA" id="ARBA00022679"/>
    </source>
</evidence>
<dbReference type="GO" id="GO:0004674">
    <property type="term" value="F:protein serine/threonine kinase activity"/>
    <property type="evidence" value="ECO:0007669"/>
    <property type="project" value="UniProtKB-KW"/>
</dbReference>
<evidence type="ECO:0000256" key="13">
    <source>
        <dbReference type="SAM" id="Phobius"/>
    </source>
</evidence>
<dbReference type="GO" id="GO:0090404">
    <property type="term" value="C:pollen tube tip"/>
    <property type="evidence" value="ECO:0007669"/>
    <property type="project" value="UniProtKB-ARBA"/>
</dbReference>
<accession>A0A5B6UGD5</accession>
<dbReference type="Gene3D" id="1.10.510.10">
    <property type="entry name" value="Transferase(Phosphotransferase) domain 1"/>
    <property type="match status" value="1"/>
</dbReference>
<dbReference type="FunFam" id="3.30.200.20:FF:000266">
    <property type="entry name" value="probable serine/threonine-protein kinase RLCKVII"/>
    <property type="match status" value="1"/>
</dbReference>
<dbReference type="PANTHER" id="PTHR35736:SF1">
    <property type="entry name" value="EXPRESSED PROTEIN"/>
    <property type="match status" value="1"/>
</dbReference>
<proteinExistence type="inferred from homology"/>
<dbReference type="Gene3D" id="3.30.200.20">
    <property type="entry name" value="Phosphorylase Kinase, domain 1"/>
    <property type="match status" value="1"/>
</dbReference>
<feature type="binding site" evidence="11">
    <location>
        <position position="682"/>
    </location>
    <ligand>
        <name>ATP</name>
        <dbReference type="ChEBI" id="CHEBI:30616"/>
    </ligand>
</feature>
<evidence type="ECO:0000313" key="15">
    <source>
        <dbReference type="EMBL" id="KAA3455866.1"/>
    </source>
</evidence>
<dbReference type="Proteomes" id="UP000325315">
    <property type="component" value="Unassembled WGS sequence"/>
</dbReference>
<dbReference type="SUPFAM" id="SSF56112">
    <property type="entry name" value="Protein kinase-like (PK-like)"/>
    <property type="match status" value="1"/>
</dbReference>
<keyword evidence="10" id="KW-0449">Lipoprotein</keyword>
<dbReference type="InterPro" id="IPR011009">
    <property type="entry name" value="Kinase-like_dom_sf"/>
</dbReference>
<dbReference type="EMBL" id="SMMG02000012">
    <property type="protein sequence ID" value="KAA3455866.1"/>
    <property type="molecule type" value="Genomic_DNA"/>
</dbReference>
<dbReference type="CDD" id="cd14066">
    <property type="entry name" value="STKc_IRAK"/>
    <property type="match status" value="1"/>
</dbReference>
<dbReference type="PROSITE" id="PS50011">
    <property type="entry name" value="PROTEIN_KINASE_DOM"/>
    <property type="match status" value="1"/>
</dbReference>
<dbReference type="GO" id="GO:0005524">
    <property type="term" value="F:ATP binding"/>
    <property type="evidence" value="ECO:0007669"/>
    <property type="project" value="UniProtKB-UniRule"/>
</dbReference>
<keyword evidence="5" id="KW-0808">Transferase</keyword>
<evidence type="ECO:0000256" key="6">
    <source>
        <dbReference type="ARBA" id="ARBA00022741"/>
    </source>
</evidence>
<keyword evidence="16" id="KW-1185">Reference proteome</keyword>
<feature type="transmembrane region" description="Helical" evidence="13">
    <location>
        <begin position="12"/>
        <end position="31"/>
    </location>
</feature>
<dbReference type="GO" id="GO:0005886">
    <property type="term" value="C:plasma membrane"/>
    <property type="evidence" value="ECO:0007669"/>
    <property type="project" value="UniProtKB-SubCell"/>
</dbReference>
<dbReference type="InterPro" id="IPR000719">
    <property type="entry name" value="Prot_kinase_dom"/>
</dbReference>
<gene>
    <name evidence="15" type="ORF">EPI10_018839</name>
</gene>
<evidence type="ECO:0000256" key="2">
    <source>
        <dbReference type="ARBA" id="ARBA00008684"/>
    </source>
</evidence>
<dbReference type="FunFam" id="1.10.510.10:FF:000032">
    <property type="entry name" value="Serine/threonine-protein kinase PBS1"/>
    <property type="match status" value="1"/>
</dbReference>
<feature type="region of interest" description="Disordered" evidence="12">
    <location>
        <begin position="940"/>
        <end position="965"/>
    </location>
</feature>
<evidence type="ECO:0000259" key="14">
    <source>
        <dbReference type="PROSITE" id="PS50011"/>
    </source>
</evidence>
<evidence type="ECO:0000256" key="8">
    <source>
        <dbReference type="ARBA" id="ARBA00022840"/>
    </source>
</evidence>
<dbReference type="Pfam" id="PF25102">
    <property type="entry name" value="DUF7810"/>
    <property type="match status" value="2"/>
</dbReference>
<keyword evidence="13" id="KW-0812">Transmembrane</keyword>
<feature type="compositionally biased region" description="Basic and acidic residues" evidence="12">
    <location>
        <begin position="952"/>
        <end position="965"/>
    </location>
</feature>
<keyword evidence="4" id="KW-0723">Serine/threonine-protein kinase</keyword>
<comment type="subcellular location">
    <subcellularLocation>
        <location evidence="1">Cell membrane</location>
        <topology evidence="1">Lipid-anchor</topology>
    </subcellularLocation>
</comment>
<comment type="similarity">
    <text evidence="2">Belongs to the protein kinase superfamily. Ser/Thr protein kinase family.</text>
</comment>
<dbReference type="InterPro" id="IPR056712">
    <property type="entry name" value="DUF7810"/>
</dbReference>
<dbReference type="GO" id="GO:0010183">
    <property type="term" value="P:pollen tube guidance"/>
    <property type="evidence" value="ECO:0007669"/>
    <property type="project" value="UniProtKB-ARBA"/>
</dbReference>
<dbReference type="OrthoDB" id="1930927at2759"/>
<organism evidence="15 16">
    <name type="scientific">Gossypium australe</name>
    <dbReference type="NCBI Taxonomy" id="47621"/>
    <lineage>
        <taxon>Eukaryota</taxon>
        <taxon>Viridiplantae</taxon>
        <taxon>Streptophyta</taxon>
        <taxon>Embryophyta</taxon>
        <taxon>Tracheophyta</taxon>
        <taxon>Spermatophyta</taxon>
        <taxon>Magnoliopsida</taxon>
        <taxon>eudicotyledons</taxon>
        <taxon>Gunneridae</taxon>
        <taxon>Pentapetalae</taxon>
        <taxon>rosids</taxon>
        <taxon>malvids</taxon>
        <taxon>Malvales</taxon>
        <taxon>Malvaceae</taxon>
        <taxon>Malvoideae</taxon>
        <taxon>Gossypium</taxon>
    </lineage>
</organism>
<keyword evidence="7 15" id="KW-0418">Kinase</keyword>
<name>A0A5B6UGD5_9ROSI</name>
<dbReference type="PROSITE" id="PS00107">
    <property type="entry name" value="PROTEIN_KINASE_ATP"/>
    <property type="match status" value="1"/>
</dbReference>
<feature type="domain" description="Protein kinase" evidence="14">
    <location>
        <begin position="653"/>
        <end position="936"/>
    </location>
</feature>
<keyword evidence="6 11" id="KW-0547">Nucleotide-binding</keyword>
<feature type="region of interest" description="Disordered" evidence="12">
    <location>
        <begin position="611"/>
        <end position="636"/>
    </location>
</feature>
<evidence type="ECO:0000256" key="12">
    <source>
        <dbReference type="SAM" id="MobiDB-lite"/>
    </source>
</evidence>
<dbReference type="PANTHER" id="PTHR35736">
    <property type="entry name" value="EXPRESSED PROTEIN"/>
    <property type="match status" value="1"/>
</dbReference>
<evidence type="ECO:0000313" key="16">
    <source>
        <dbReference type="Proteomes" id="UP000325315"/>
    </source>
</evidence>
<dbReference type="InterPro" id="IPR017441">
    <property type="entry name" value="Protein_kinase_ATP_BS"/>
</dbReference>